<gene>
    <name evidence="3" type="ORF">CHLRE_02g113750v5</name>
</gene>
<name>A0A2K3E358_CHLRE</name>
<evidence type="ECO:0000313" key="4">
    <source>
        <dbReference type="Proteomes" id="UP000006906"/>
    </source>
</evidence>
<dbReference type="SUPFAM" id="SSF53448">
    <property type="entry name" value="Nucleotide-diphospho-sugar transferases"/>
    <property type="match status" value="1"/>
</dbReference>
<evidence type="ECO:0008006" key="5">
    <source>
        <dbReference type="Google" id="ProtNLM"/>
    </source>
</evidence>
<feature type="compositionally biased region" description="Basic residues" evidence="1">
    <location>
        <begin position="572"/>
        <end position="585"/>
    </location>
</feature>
<dbReference type="Gramene" id="PNW87218">
    <property type="protein sequence ID" value="PNW87218"/>
    <property type="gene ID" value="CHLRE_02g113750v5"/>
</dbReference>
<reference evidence="3 4" key="1">
    <citation type="journal article" date="2007" name="Science">
        <title>The Chlamydomonas genome reveals the evolution of key animal and plant functions.</title>
        <authorList>
            <person name="Merchant S.S."/>
            <person name="Prochnik S.E."/>
            <person name="Vallon O."/>
            <person name="Harris E.H."/>
            <person name="Karpowicz S.J."/>
            <person name="Witman G.B."/>
            <person name="Terry A."/>
            <person name="Salamov A."/>
            <person name="Fritz-Laylin L.K."/>
            <person name="Marechal-Drouard L."/>
            <person name="Marshall W.F."/>
            <person name="Qu L.H."/>
            <person name="Nelson D.R."/>
            <person name="Sanderfoot A.A."/>
            <person name="Spalding M.H."/>
            <person name="Kapitonov V.V."/>
            <person name="Ren Q."/>
            <person name="Ferris P."/>
            <person name="Lindquist E."/>
            <person name="Shapiro H."/>
            <person name="Lucas S.M."/>
            <person name="Grimwood J."/>
            <person name="Schmutz J."/>
            <person name="Cardol P."/>
            <person name="Cerutti H."/>
            <person name="Chanfreau G."/>
            <person name="Chen C.L."/>
            <person name="Cognat V."/>
            <person name="Croft M.T."/>
            <person name="Dent R."/>
            <person name="Dutcher S."/>
            <person name="Fernandez E."/>
            <person name="Fukuzawa H."/>
            <person name="Gonzalez-Ballester D."/>
            <person name="Gonzalez-Halphen D."/>
            <person name="Hallmann A."/>
            <person name="Hanikenne M."/>
            <person name="Hippler M."/>
            <person name="Inwood W."/>
            <person name="Jabbari K."/>
            <person name="Kalanon M."/>
            <person name="Kuras R."/>
            <person name="Lefebvre P.A."/>
            <person name="Lemaire S.D."/>
            <person name="Lobanov A.V."/>
            <person name="Lohr M."/>
            <person name="Manuell A."/>
            <person name="Meier I."/>
            <person name="Mets L."/>
            <person name="Mittag M."/>
            <person name="Mittelmeier T."/>
            <person name="Moroney J.V."/>
            <person name="Moseley J."/>
            <person name="Napoli C."/>
            <person name="Nedelcu A.M."/>
            <person name="Niyogi K."/>
            <person name="Novoselov S.V."/>
            <person name="Paulsen I.T."/>
            <person name="Pazour G."/>
            <person name="Purton S."/>
            <person name="Ral J.P."/>
            <person name="Riano-Pachon D.M."/>
            <person name="Riekhof W."/>
            <person name="Rymarquis L."/>
            <person name="Schroda M."/>
            <person name="Stern D."/>
            <person name="Umen J."/>
            <person name="Willows R."/>
            <person name="Wilson N."/>
            <person name="Zimmer S.L."/>
            <person name="Allmer J."/>
            <person name="Balk J."/>
            <person name="Bisova K."/>
            <person name="Chen C.J."/>
            <person name="Elias M."/>
            <person name="Gendler K."/>
            <person name="Hauser C."/>
            <person name="Lamb M.R."/>
            <person name="Ledford H."/>
            <person name="Long J.C."/>
            <person name="Minagawa J."/>
            <person name="Page M.D."/>
            <person name="Pan J."/>
            <person name="Pootakham W."/>
            <person name="Roje S."/>
            <person name="Rose A."/>
            <person name="Stahlberg E."/>
            <person name="Terauchi A.M."/>
            <person name="Yang P."/>
            <person name="Ball S."/>
            <person name="Bowler C."/>
            <person name="Dieckmann C.L."/>
            <person name="Gladyshev V.N."/>
            <person name="Green P."/>
            <person name="Jorgensen R."/>
            <person name="Mayfield S."/>
            <person name="Mueller-Roeber B."/>
            <person name="Rajamani S."/>
            <person name="Sayre R.T."/>
            <person name="Brokstein P."/>
            <person name="Dubchak I."/>
            <person name="Goodstein D."/>
            <person name="Hornick L."/>
            <person name="Huang Y.W."/>
            <person name="Jhaveri J."/>
            <person name="Luo Y."/>
            <person name="Martinez D."/>
            <person name="Ngau W.C."/>
            <person name="Otillar B."/>
            <person name="Poliakov A."/>
            <person name="Porter A."/>
            <person name="Szajkowski L."/>
            <person name="Werner G."/>
            <person name="Zhou K."/>
            <person name="Grigoriev I.V."/>
            <person name="Rokhsar D.S."/>
            <person name="Grossman A.R."/>
        </authorList>
    </citation>
    <scope>NUCLEOTIDE SEQUENCE [LARGE SCALE GENOMIC DNA]</scope>
    <source>
        <strain evidence="4">CC-503</strain>
    </source>
</reference>
<evidence type="ECO:0000256" key="1">
    <source>
        <dbReference type="SAM" id="MobiDB-lite"/>
    </source>
</evidence>
<accession>A0A2K3E358</accession>
<feature type="region of interest" description="Disordered" evidence="1">
    <location>
        <begin position="523"/>
        <end position="542"/>
    </location>
</feature>
<dbReference type="PaxDb" id="3055-EDP07592"/>
<feature type="signal peptide" evidence="2">
    <location>
        <begin position="1"/>
        <end position="25"/>
    </location>
</feature>
<dbReference type="InParanoid" id="A0A2K3E358"/>
<dbReference type="RefSeq" id="XP_001699896.2">
    <property type="nucleotide sequence ID" value="XM_001699844.2"/>
</dbReference>
<dbReference type="EMBL" id="CM008963">
    <property type="protein sequence ID" value="PNW87218.1"/>
    <property type="molecule type" value="Genomic_DNA"/>
</dbReference>
<sequence>MARTSWIGAVLAVLLAEAGWSLVSAGPDHSPTPSCSDLYRSLSPEERHAARDSAQAVQALESYIGQARLGRPLPANSNATAPPTAPALEGWLAGNYSRLQQLLDGSGASQRLGGSGTAMTAAKACLSARLHPDGFAGRPVMSILLNYFKRPQIVNRISAAMRKACDAVNVTCEMVVNVDNPEEAGLWADQAGFVVPVFSANLHESRGYNRAAKLARGRYLIIWQDDQLPNEQGTWLLDMIKVFDAYPQLGILGMNTYRLCKHTEMTNRYGWTFWDPDPKTGVKWSFAQHVDFAPMAIRASIYHELGGLDEGISRPGDCGIWGDWELTNRAWMDGWQVGFMFSDGRGGDGLPGGTHLGSSAEKCWGRQQHVAMHVFHRRYGVEWVHDPMCGRVWLLNMLHHKLGYGTCPYGTKETRFGNCTVPMAADMERARQEMAQLEAAARVRGSGTYSAHVPLEQVAGLQLGAARKAIAVAGDKGAGRAGNAGGAGGAGSGVGVAGAGGAGGAAGVGGGVAGGGGIGGAQSAGGAGPGPGAGAGAGAGASGGVLPGDVSMDIAPRIVRDAQQQAGAVAGHRMRLRTRRRERQS</sequence>
<dbReference type="Gene3D" id="3.90.550.10">
    <property type="entry name" value="Spore Coat Polysaccharide Biosynthesis Protein SpsA, Chain A"/>
    <property type="match status" value="1"/>
</dbReference>
<keyword evidence="4" id="KW-1185">Reference proteome</keyword>
<dbReference type="ExpressionAtlas" id="A0A2K3E358">
    <property type="expression patterns" value="baseline and differential"/>
</dbReference>
<protein>
    <recommendedName>
        <fullName evidence="5">Glycosyltransferase 2-like domain-containing protein</fullName>
    </recommendedName>
</protein>
<proteinExistence type="predicted"/>
<dbReference type="InterPro" id="IPR029044">
    <property type="entry name" value="Nucleotide-diphossugar_trans"/>
</dbReference>
<dbReference type="PANTHER" id="PTHR22916:SF3">
    <property type="entry name" value="UDP-GLCNAC:BETAGAL BETA-1,3-N-ACETYLGLUCOSAMINYLTRANSFERASE-LIKE PROTEIN 1"/>
    <property type="match status" value="1"/>
</dbReference>
<dbReference type="PANTHER" id="PTHR22916">
    <property type="entry name" value="GLYCOSYLTRANSFERASE"/>
    <property type="match status" value="1"/>
</dbReference>
<dbReference type="GeneID" id="5725221"/>
<organism evidence="3 4">
    <name type="scientific">Chlamydomonas reinhardtii</name>
    <name type="common">Chlamydomonas smithii</name>
    <dbReference type="NCBI Taxonomy" id="3055"/>
    <lineage>
        <taxon>Eukaryota</taxon>
        <taxon>Viridiplantae</taxon>
        <taxon>Chlorophyta</taxon>
        <taxon>core chlorophytes</taxon>
        <taxon>Chlorophyceae</taxon>
        <taxon>CS clade</taxon>
        <taxon>Chlamydomonadales</taxon>
        <taxon>Chlamydomonadaceae</taxon>
        <taxon>Chlamydomonas</taxon>
    </lineage>
</organism>
<evidence type="ECO:0000256" key="2">
    <source>
        <dbReference type="SAM" id="SignalP"/>
    </source>
</evidence>
<dbReference type="KEGG" id="cre:CHLRE_02g113750v5"/>
<feature type="chain" id="PRO_5014434027" description="Glycosyltransferase 2-like domain-containing protein" evidence="2">
    <location>
        <begin position="26"/>
        <end position="585"/>
    </location>
</feature>
<keyword evidence="2" id="KW-0732">Signal</keyword>
<evidence type="ECO:0000313" key="3">
    <source>
        <dbReference type="EMBL" id="PNW87218.1"/>
    </source>
</evidence>
<dbReference type="AlphaFoldDB" id="A0A2K3E358"/>
<feature type="region of interest" description="Disordered" evidence="1">
    <location>
        <begin position="562"/>
        <end position="585"/>
    </location>
</feature>
<dbReference type="Proteomes" id="UP000006906">
    <property type="component" value="Chromosome 2"/>
</dbReference>
<dbReference type="OrthoDB" id="2918at2759"/>
<dbReference type="GO" id="GO:0016757">
    <property type="term" value="F:glycosyltransferase activity"/>
    <property type="evidence" value="ECO:0007669"/>
    <property type="project" value="UniProtKB-ARBA"/>
</dbReference>